<feature type="transmembrane region" description="Helical" evidence="8">
    <location>
        <begin position="420"/>
        <end position="440"/>
    </location>
</feature>
<feature type="transmembrane region" description="Helical" evidence="8">
    <location>
        <begin position="71"/>
        <end position="104"/>
    </location>
</feature>
<comment type="subcellular location">
    <subcellularLocation>
        <location evidence="1">Cell membrane</location>
        <topology evidence="1">Multi-pass membrane protein</topology>
    </subcellularLocation>
</comment>
<sequence>MTSYRGIAWVIFISCVLSIFTAWGNGFLSHTLFSDWRDDAEYYNARALSLVHTGSLGEEQALFRRPPGYSWFLALVYFFHESIWAAWTAQIGLFCGILFLLWHISGRFLSGWHAVLPSFFLGMYWGFHVYVFSIGSEMFSVFLLLVFLFFLLRYYDIPFARYIVIAGFAAGLLALTKPVFLYAVPFFLAWLLYNIRSLKTLRHVIVCFGIVCAMVGGWAFRTYLFFGEAQTERVGHVIYTRALYGTLSWEDIRSHLIASMAGNYIADQLFPGYGLNSVPQRLGVRRMVVYNELRNQGLSPVLAEQRLLGEGISFIKSHSLKFTAGAVPALFDLNTPENFSGFPITPMFVGTREHIPAWQKITIVLFIRVVWFLVLLVCLMGCGKLLWDSSRRTVFSPLFFLILFFNGTHALIIIPAEPRFLVPVLPIYFLCFTVGITWCLTRVKKMYSVEAL</sequence>
<evidence type="ECO:0000313" key="9">
    <source>
        <dbReference type="EMBL" id="OGZ47400.1"/>
    </source>
</evidence>
<keyword evidence="2" id="KW-1003">Cell membrane</keyword>
<evidence type="ECO:0000256" key="6">
    <source>
        <dbReference type="ARBA" id="ARBA00022989"/>
    </source>
</evidence>
<dbReference type="EMBL" id="MHNN01000001">
    <property type="protein sequence ID" value="OGZ47400.1"/>
    <property type="molecule type" value="Genomic_DNA"/>
</dbReference>
<evidence type="ECO:0000256" key="1">
    <source>
        <dbReference type="ARBA" id="ARBA00004651"/>
    </source>
</evidence>
<feature type="transmembrane region" description="Helical" evidence="8">
    <location>
        <begin position="161"/>
        <end position="192"/>
    </location>
</feature>
<evidence type="ECO:0000256" key="7">
    <source>
        <dbReference type="ARBA" id="ARBA00023136"/>
    </source>
</evidence>
<dbReference type="PANTHER" id="PTHR33908">
    <property type="entry name" value="MANNOSYLTRANSFERASE YKCB-RELATED"/>
    <property type="match status" value="1"/>
</dbReference>
<keyword evidence="5 8" id="KW-0812">Transmembrane</keyword>
<evidence type="ECO:0000313" key="10">
    <source>
        <dbReference type="Proteomes" id="UP000176576"/>
    </source>
</evidence>
<dbReference type="PANTHER" id="PTHR33908:SF11">
    <property type="entry name" value="MEMBRANE PROTEIN"/>
    <property type="match status" value="1"/>
</dbReference>
<dbReference type="GO" id="GO:0005886">
    <property type="term" value="C:plasma membrane"/>
    <property type="evidence" value="ECO:0007669"/>
    <property type="project" value="UniProtKB-SubCell"/>
</dbReference>
<keyword evidence="3" id="KW-0328">Glycosyltransferase</keyword>
<feature type="transmembrane region" description="Helical" evidence="8">
    <location>
        <begin position="361"/>
        <end position="382"/>
    </location>
</feature>
<proteinExistence type="predicted"/>
<evidence type="ECO:0000256" key="4">
    <source>
        <dbReference type="ARBA" id="ARBA00022679"/>
    </source>
</evidence>
<keyword evidence="6 8" id="KW-1133">Transmembrane helix</keyword>
<dbReference type="STRING" id="1802117.A3J54_02330"/>
<reference evidence="9 10" key="1">
    <citation type="journal article" date="2016" name="Nat. Commun.">
        <title>Thousands of microbial genomes shed light on interconnected biogeochemical processes in an aquifer system.</title>
        <authorList>
            <person name="Anantharaman K."/>
            <person name="Brown C.T."/>
            <person name="Hug L.A."/>
            <person name="Sharon I."/>
            <person name="Castelle C.J."/>
            <person name="Probst A.J."/>
            <person name="Thomas B.C."/>
            <person name="Singh A."/>
            <person name="Wilkins M.J."/>
            <person name="Karaoz U."/>
            <person name="Brodie E.L."/>
            <person name="Williams K.H."/>
            <person name="Hubbard S.S."/>
            <person name="Banfield J.F."/>
        </authorList>
    </citation>
    <scope>NUCLEOTIDE SEQUENCE [LARGE SCALE GENOMIC DNA]</scope>
</reference>
<protein>
    <submittedName>
        <fullName evidence="9">Uncharacterized protein</fullName>
    </submittedName>
</protein>
<dbReference type="AlphaFoldDB" id="A0A1G2GBK6"/>
<gene>
    <name evidence="9" type="ORF">A3J54_02330</name>
</gene>
<name>A0A1G2GBK6_9BACT</name>
<keyword evidence="7 8" id="KW-0472">Membrane</keyword>
<feature type="transmembrane region" description="Helical" evidence="8">
    <location>
        <begin position="6"/>
        <end position="28"/>
    </location>
</feature>
<keyword evidence="4" id="KW-0808">Transferase</keyword>
<evidence type="ECO:0000256" key="3">
    <source>
        <dbReference type="ARBA" id="ARBA00022676"/>
    </source>
</evidence>
<comment type="caution">
    <text evidence="9">The sequence shown here is derived from an EMBL/GenBank/DDBJ whole genome shotgun (WGS) entry which is preliminary data.</text>
</comment>
<evidence type="ECO:0000256" key="5">
    <source>
        <dbReference type="ARBA" id="ARBA00022692"/>
    </source>
</evidence>
<dbReference type="InterPro" id="IPR050297">
    <property type="entry name" value="LipidA_mod_glycosyltrf_83"/>
</dbReference>
<dbReference type="GO" id="GO:0016763">
    <property type="term" value="F:pentosyltransferase activity"/>
    <property type="evidence" value="ECO:0007669"/>
    <property type="project" value="TreeGrafter"/>
</dbReference>
<feature type="transmembrane region" description="Helical" evidence="8">
    <location>
        <begin position="138"/>
        <end position="155"/>
    </location>
</feature>
<organism evidence="9 10">
    <name type="scientific">Candidatus Ryanbacteria bacterium RIFCSPHIGHO2_02_FULL_45_13b</name>
    <dbReference type="NCBI Taxonomy" id="1802117"/>
    <lineage>
        <taxon>Bacteria</taxon>
        <taxon>Candidatus Ryaniibacteriota</taxon>
    </lineage>
</organism>
<feature type="transmembrane region" description="Helical" evidence="8">
    <location>
        <begin position="394"/>
        <end position="414"/>
    </location>
</feature>
<accession>A0A1G2GBK6</accession>
<evidence type="ECO:0000256" key="2">
    <source>
        <dbReference type="ARBA" id="ARBA00022475"/>
    </source>
</evidence>
<dbReference type="Proteomes" id="UP000176576">
    <property type="component" value="Unassembled WGS sequence"/>
</dbReference>
<evidence type="ECO:0000256" key="8">
    <source>
        <dbReference type="SAM" id="Phobius"/>
    </source>
</evidence>
<dbReference type="GO" id="GO:0009103">
    <property type="term" value="P:lipopolysaccharide biosynthetic process"/>
    <property type="evidence" value="ECO:0007669"/>
    <property type="project" value="UniProtKB-ARBA"/>
</dbReference>
<feature type="transmembrane region" description="Helical" evidence="8">
    <location>
        <begin position="110"/>
        <end position="131"/>
    </location>
</feature>
<feature type="transmembrane region" description="Helical" evidence="8">
    <location>
        <begin position="204"/>
        <end position="226"/>
    </location>
</feature>